<dbReference type="InterPro" id="IPR011008">
    <property type="entry name" value="Dimeric_a/b-barrel"/>
</dbReference>
<accession>A0ABW7A493</accession>
<evidence type="ECO:0000313" key="2">
    <source>
        <dbReference type="EMBL" id="MFG1702141.1"/>
    </source>
</evidence>
<proteinExistence type="predicted"/>
<name>A0ABW7A493_9ACTN</name>
<evidence type="ECO:0000259" key="1">
    <source>
        <dbReference type="Pfam" id="PF01037"/>
    </source>
</evidence>
<dbReference type="RefSeq" id="WP_393161613.1">
    <property type="nucleotide sequence ID" value="NZ_JBICRM010000002.1"/>
</dbReference>
<dbReference type="EMBL" id="JBICRM010000002">
    <property type="protein sequence ID" value="MFG1702141.1"/>
    <property type="molecule type" value="Genomic_DNA"/>
</dbReference>
<gene>
    <name evidence="2" type="ORF">ACFLIM_03020</name>
</gene>
<feature type="domain" description="Transcription regulator AsnC/Lrp ligand binding" evidence="1">
    <location>
        <begin position="2"/>
        <end position="49"/>
    </location>
</feature>
<protein>
    <submittedName>
        <fullName evidence="2">Lrp/AsnC ligand binding domain-containing protein</fullName>
    </submittedName>
</protein>
<dbReference type="SUPFAM" id="SSF54909">
    <property type="entry name" value="Dimeric alpha+beta barrel"/>
    <property type="match status" value="1"/>
</dbReference>
<organism evidence="2 3">
    <name type="scientific">Nonomuraea marmarensis</name>
    <dbReference type="NCBI Taxonomy" id="3351344"/>
    <lineage>
        <taxon>Bacteria</taxon>
        <taxon>Bacillati</taxon>
        <taxon>Actinomycetota</taxon>
        <taxon>Actinomycetes</taxon>
        <taxon>Streptosporangiales</taxon>
        <taxon>Streptosporangiaceae</taxon>
        <taxon>Nonomuraea</taxon>
    </lineage>
</organism>
<sequence>MVEAHRLFGDPDFLLRVAVADLGAYERFYSETLSGLPGVAQVTSHLAMKVVKSDAGLPVAG</sequence>
<evidence type="ECO:0000313" key="3">
    <source>
        <dbReference type="Proteomes" id="UP001603978"/>
    </source>
</evidence>
<comment type="caution">
    <text evidence="2">The sequence shown here is derived from an EMBL/GenBank/DDBJ whole genome shotgun (WGS) entry which is preliminary data.</text>
</comment>
<dbReference type="Proteomes" id="UP001603978">
    <property type="component" value="Unassembled WGS sequence"/>
</dbReference>
<dbReference type="Pfam" id="PF01037">
    <property type="entry name" value="AsnC_trans_reg"/>
    <property type="match status" value="1"/>
</dbReference>
<dbReference type="Gene3D" id="3.30.70.920">
    <property type="match status" value="1"/>
</dbReference>
<dbReference type="InterPro" id="IPR019887">
    <property type="entry name" value="Tscrpt_reg_AsnC/Lrp_C"/>
</dbReference>
<reference evidence="2 3" key="1">
    <citation type="submission" date="2024-10" db="EMBL/GenBank/DDBJ databases">
        <authorList>
            <person name="Topkara A.R."/>
            <person name="Saygin H."/>
        </authorList>
    </citation>
    <scope>NUCLEOTIDE SEQUENCE [LARGE SCALE GENOMIC DNA]</scope>
    <source>
        <strain evidence="2 3">M3C6</strain>
    </source>
</reference>
<keyword evidence="3" id="KW-1185">Reference proteome</keyword>